<feature type="transmembrane region" description="Helical" evidence="2">
    <location>
        <begin position="224"/>
        <end position="242"/>
    </location>
</feature>
<feature type="transmembrane region" description="Helical" evidence="2">
    <location>
        <begin position="126"/>
        <end position="149"/>
    </location>
</feature>
<evidence type="ECO:0000256" key="1">
    <source>
        <dbReference type="SAM" id="MobiDB-lite"/>
    </source>
</evidence>
<reference evidence="3" key="1">
    <citation type="journal article" date="2014" name="Int. J. Syst. Evol. Microbiol.">
        <title>Complete genome sequence of Corynebacterium casei LMG S-19264T (=DSM 44701T), isolated from a smear-ripened cheese.</title>
        <authorList>
            <consortium name="US DOE Joint Genome Institute (JGI-PGF)"/>
            <person name="Walter F."/>
            <person name="Albersmeier A."/>
            <person name="Kalinowski J."/>
            <person name="Ruckert C."/>
        </authorList>
    </citation>
    <scope>NUCLEOTIDE SEQUENCE</scope>
    <source>
        <strain evidence="3">JCM 4477</strain>
    </source>
</reference>
<feature type="compositionally biased region" description="Low complexity" evidence="1">
    <location>
        <begin position="278"/>
        <end position="289"/>
    </location>
</feature>
<dbReference type="InterPro" id="IPR021235">
    <property type="entry name" value="DUF2637"/>
</dbReference>
<dbReference type="Proteomes" id="UP000630718">
    <property type="component" value="Unassembled WGS sequence"/>
</dbReference>
<feature type="transmembrane region" description="Helical" evidence="2">
    <location>
        <begin position="169"/>
        <end position="189"/>
    </location>
</feature>
<keyword evidence="4" id="KW-1185">Reference proteome</keyword>
<feature type="compositionally biased region" description="Low complexity" evidence="1">
    <location>
        <begin position="80"/>
        <end position="91"/>
    </location>
</feature>
<accession>A0A919A3E1</accession>
<comment type="caution">
    <text evidence="3">The sequence shown here is derived from an EMBL/GenBank/DDBJ whole genome shotgun (WGS) entry which is preliminary data.</text>
</comment>
<organism evidence="3 4">
    <name type="scientific">Streptomyces fumanus</name>
    <dbReference type="NCBI Taxonomy" id="67302"/>
    <lineage>
        <taxon>Bacteria</taxon>
        <taxon>Bacillati</taxon>
        <taxon>Actinomycetota</taxon>
        <taxon>Actinomycetes</taxon>
        <taxon>Kitasatosporales</taxon>
        <taxon>Streptomycetaceae</taxon>
        <taxon>Streptomyces</taxon>
    </lineage>
</organism>
<protein>
    <recommendedName>
        <fullName evidence="5">DUF2637 domain-containing protein</fullName>
    </recommendedName>
</protein>
<dbReference type="RefSeq" id="WP_229910163.1">
    <property type="nucleotide sequence ID" value="NZ_BNBI01000001.1"/>
</dbReference>
<name>A0A919A3E1_9ACTN</name>
<evidence type="ECO:0000256" key="2">
    <source>
        <dbReference type="SAM" id="Phobius"/>
    </source>
</evidence>
<sequence>MYGEESAYRPQFPDPHPLGTYDFPPGDGRHRAAPAPAPAPEYATPPLVPDMSWDPAEELAFMLQDALADRGPDLPPAPGETPAAAPAPGSPLDNLQEITAELPPLRDAAPSHRRVRERRRPRGLDAVSYLTAALATVIASAVSLLSGVVAYDPLRVVALTRLQSGVVSWWPLLVFGPWLVASLSVLRAALHQRRAVHSWCVVLVFSLISVFLCVVQAPGTVIDVAAAGLPGLAALACFQQLVRQITLTRPPRRTAPRHRAGAEPEQPAGAEQEPEAVPDPAGPEAAVPPGVRPPGPVPQRAERTMKTYVISDNRRLRGRHPAYTGPVPGPRRGQ</sequence>
<gene>
    <name evidence="3" type="ORF">GCM10018772_06210</name>
</gene>
<evidence type="ECO:0000313" key="3">
    <source>
        <dbReference type="EMBL" id="GHE85665.1"/>
    </source>
</evidence>
<dbReference type="AlphaFoldDB" id="A0A919A3E1"/>
<keyword evidence="2" id="KW-0812">Transmembrane</keyword>
<keyword evidence="2" id="KW-1133">Transmembrane helix</keyword>
<keyword evidence="2" id="KW-0472">Membrane</keyword>
<reference evidence="3" key="2">
    <citation type="submission" date="2020-09" db="EMBL/GenBank/DDBJ databases">
        <authorList>
            <person name="Sun Q."/>
            <person name="Ohkuma M."/>
        </authorList>
    </citation>
    <scope>NUCLEOTIDE SEQUENCE</scope>
    <source>
        <strain evidence="3">JCM 4477</strain>
    </source>
</reference>
<proteinExistence type="predicted"/>
<feature type="compositionally biased region" description="Basic residues" evidence="1">
    <location>
        <begin position="250"/>
        <end position="259"/>
    </location>
</feature>
<dbReference type="EMBL" id="BNBI01000001">
    <property type="protein sequence ID" value="GHE85665.1"/>
    <property type="molecule type" value="Genomic_DNA"/>
</dbReference>
<evidence type="ECO:0008006" key="5">
    <source>
        <dbReference type="Google" id="ProtNLM"/>
    </source>
</evidence>
<evidence type="ECO:0000313" key="4">
    <source>
        <dbReference type="Proteomes" id="UP000630718"/>
    </source>
</evidence>
<dbReference type="Pfam" id="PF10935">
    <property type="entry name" value="DUF2637"/>
    <property type="match status" value="1"/>
</dbReference>
<feature type="region of interest" description="Disordered" evidence="1">
    <location>
        <begin position="1"/>
        <end position="51"/>
    </location>
</feature>
<feature type="transmembrane region" description="Helical" evidence="2">
    <location>
        <begin position="196"/>
        <end position="218"/>
    </location>
</feature>
<feature type="region of interest" description="Disordered" evidence="1">
    <location>
        <begin position="68"/>
        <end position="94"/>
    </location>
</feature>
<feature type="region of interest" description="Disordered" evidence="1">
    <location>
        <begin position="249"/>
        <end position="334"/>
    </location>
</feature>